<protein>
    <submittedName>
        <fullName evidence="1">Uncharacterized protein</fullName>
    </submittedName>
</protein>
<dbReference type="AlphaFoldDB" id="A0A1F8F410"/>
<accession>A0A1F8F410</accession>
<dbReference type="InterPro" id="IPR005358">
    <property type="entry name" value="Puta_zinc/iron-chelating_dom"/>
</dbReference>
<proteinExistence type="predicted"/>
<dbReference type="Pfam" id="PF03692">
    <property type="entry name" value="CxxCxxCC"/>
    <property type="match status" value="1"/>
</dbReference>
<evidence type="ECO:0000313" key="1">
    <source>
        <dbReference type="EMBL" id="OGN07863.1"/>
    </source>
</evidence>
<reference evidence="1 2" key="1">
    <citation type="journal article" date="2016" name="Nat. Commun.">
        <title>Thousands of microbial genomes shed light on interconnected biogeochemical processes in an aquifer system.</title>
        <authorList>
            <person name="Anantharaman K."/>
            <person name="Brown C.T."/>
            <person name="Hug L.A."/>
            <person name="Sharon I."/>
            <person name="Castelle C.J."/>
            <person name="Probst A.J."/>
            <person name="Thomas B.C."/>
            <person name="Singh A."/>
            <person name="Wilkins M.J."/>
            <person name="Karaoz U."/>
            <person name="Brodie E.L."/>
            <person name="Williams K.H."/>
            <person name="Hubbard S.S."/>
            <person name="Banfield J.F."/>
        </authorList>
    </citation>
    <scope>NUCLEOTIDE SEQUENCE [LARGE SCALE GENOMIC DNA]</scope>
</reference>
<name>A0A1F8F410_9BACT</name>
<dbReference type="Proteomes" id="UP000178023">
    <property type="component" value="Unassembled WGS sequence"/>
</dbReference>
<gene>
    <name evidence="1" type="ORF">A2750_00220</name>
</gene>
<dbReference type="EMBL" id="MGJL01000017">
    <property type="protein sequence ID" value="OGN07863.1"/>
    <property type="molecule type" value="Genomic_DNA"/>
</dbReference>
<evidence type="ECO:0000313" key="2">
    <source>
        <dbReference type="Proteomes" id="UP000178023"/>
    </source>
</evidence>
<organism evidence="1 2">
    <name type="scientific">Candidatus Yanofskybacteria bacterium RIFCSPHIGHO2_01_FULL_45_42</name>
    <dbReference type="NCBI Taxonomy" id="1802671"/>
    <lineage>
        <taxon>Bacteria</taxon>
        <taxon>Candidatus Yanofskyibacteriota</taxon>
    </lineage>
</organism>
<sequence>MAQEKFNPEHKSPCLDKNCSWCCNPVKVPRFLPPDKLPKDKGGQPLWTKRKELLVPEDSQTKLETYYCKNYDSATGKCTDYENRPDICKNTECVDPNSTELIDRQHQKVTSKKFSKITP</sequence>
<comment type="caution">
    <text evidence="1">The sequence shown here is derived from an EMBL/GenBank/DDBJ whole genome shotgun (WGS) entry which is preliminary data.</text>
</comment>